<keyword evidence="2" id="KW-1185">Reference proteome</keyword>
<dbReference type="EMBL" id="JQOF01000002">
    <property type="protein sequence ID" value="KGA42829.1"/>
    <property type="molecule type" value="Genomic_DNA"/>
</dbReference>
<sequence>MNIHHYTSLSSLALILKNRTIRFTRTDLLDDVQEFHLGDIWPSAVNFFVSSWSAESEESIPQWAMYGDSFKGVRLTISDNIFPWEKLSVDVHSEKKDAKNYCLRVNNVFSPFDKTNMFGNGYVLIPMYLSMHDFKNRVKYVDSIKEVINDLIIKTGSGIETRGNINEPVFIKSKHWEYQNEIRFVLMATKGPNLIYENSPEEYEDVFLSEMANSNNGLIDSNRDKAPLVKYIDLPVMSTAFGSLQVVLGPLAPVSSRVIVESLCEKYAPNSLVKESSLSGQIRGRV</sequence>
<name>A0ABR4VTV7_9GAMM</name>
<evidence type="ECO:0008006" key="3">
    <source>
        <dbReference type="Google" id="ProtNLM"/>
    </source>
</evidence>
<proteinExistence type="predicted"/>
<accession>A0ABR4VTV7</accession>
<comment type="caution">
    <text evidence="1">The sequence shown here is derived from an EMBL/GenBank/DDBJ whole genome shotgun (WGS) entry which is preliminary data.</text>
</comment>
<organism evidence="1 2">
    <name type="scientific">Pectobacterium odoriferum</name>
    <dbReference type="NCBI Taxonomy" id="78398"/>
    <lineage>
        <taxon>Bacteria</taxon>
        <taxon>Pseudomonadati</taxon>
        <taxon>Pseudomonadota</taxon>
        <taxon>Gammaproteobacteria</taxon>
        <taxon>Enterobacterales</taxon>
        <taxon>Pectobacteriaceae</taxon>
        <taxon>Pectobacterium</taxon>
    </lineage>
</organism>
<evidence type="ECO:0000313" key="2">
    <source>
        <dbReference type="Proteomes" id="UP000029447"/>
    </source>
</evidence>
<reference evidence="1 2" key="1">
    <citation type="submission" date="2014-08" db="EMBL/GenBank/DDBJ databases">
        <title>Genome sequences of NCPPB Pectobacterium isolates.</title>
        <authorList>
            <person name="Glover R.H."/>
            <person name="Sapp M."/>
            <person name="Elphinstone J."/>
        </authorList>
    </citation>
    <scope>NUCLEOTIDE SEQUENCE [LARGE SCALE GENOMIC DNA]</scope>
    <source>
        <strain evidence="1 2">NCPPB3841</strain>
    </source>
</reference>
<dbReference type="RefSeq" id="WP_044203267.1">
    <property type="nucleotide sequence ID" value="NZ_JBEHES010000070.1"/>
</dbReference>
<evidence type="ECO:0000313" key="1">
    <source>
        <dbReference type="EMBL" id="KGA42829.1"/>
    </source>
</evidence>
<protein>
    <recommendedName>
        <fullName evidence="3">DUF2971 domain-containing protein</fullName>
    </recommendedName>
</protein>
<gene>
    <name evidence="1" type="ORF">KU75_02960</name>
</gene>
<dbReference type="Proteomes" id="UP000029447">
    <property type="component" value="Unassembled WGS sequence"/>
</dbReference>